<evidence type="ECO:0000256" key="8">
    <source>
        <dbReference type="ARBA" id="ARBA00023159"/>
    </source>
</evidence>
<dbReference type="GO" id="GO:0000981">
    <property type="term" value="F:DNA-binding transcription factor activity, RNA polymerase II-specific"/>
    <property type="evidence" value="ECO:0007669"/>
    <property type="project" value="TreeGrafter"/>
</dbReference>
<evidence type="ECO:0000256" key="17">
    <source>
        <dbReference type="SAM" id="Coils"/>
    </source>
</evidence>
<proteinExistence type="predicted"/>
<dbReference type="GO" id="GO:0005737">
    <property type="term" value="C:cytoplasm"/>
    <property type="evidence" value="ECO:0007669"/>
    <property type="project" value="UniProtKB-SubCell"/>
</dbReference>
<evidence type="ECO:0000256" key="5">
    <source>
        <dbReference type="ARBA" id="ARBA00022553"/>
    </source>
</evidence>
<evidence type="ECO:0000256" key="11">
    <source>
        <dbReference type="ARBA" id="ARBA00053727"/>
    </source>
</evidence>
<dbReference type="InterPro" id="IPR036638">
    <property type="entry name" value="HLH_DNA-bd_sf"/>
</dbReference>
<keyword evidence="6" id="KW-0805">Transcription regulation</keyword>
<evidence type="ECO:0000256" key="16">
    <source>
        <dbReference type="ARBA" id="ARBA00082933"/>
    </source>
</evidence>
<accession>A0A914BPB4</accession>
<dbReference type="PROSITE" id="PS50888">
    <property type="entry name" value="BHLH"/>
    <property type="match status" value="1"/>
</dbReference>
<evidence type="ECO:0000256" key="18">
    <source>
        <dbReference type="SAM" id="MobiDB-lite"/>
    </source>
</evidence>
<evidence type="ECO:0000256" key="3">
    <source>
        <dbReference type="ARBA" id="ARBA00022490"/>
    </source>
</evidence>
<protein>
    <recommendedName>
        <fullName evidence="13">Max-like protein X</fullName>
    </recommendedName>
    <alternativeName>
        <fullName evidence="14">Max-like bHLHZip protein</fullName>
    </alternativeName>
    <alternativeName>
        <fullName evidence="15">Protein BigMax</fullName>
    </alternativeName>
    <alternativeName>
        <fullName evidence="16">Transcription factor-like protein 4</fullName>
    </alternativeName>
</protein>
<dbReference type="GO" id="GO:0046983">
    <property type="term" value="F:protein dimerization activity"/>
    <property type="evidence" value="ECO:0007669"/>
    <property type="project" value="InterPro"/>
</dbReference>
<evidence type="ECO:0000256" key="4">
    <source>
        <dbReference type="ARBA" id="ARBA00022491"/>
    </source>
</evidence>
<keyword evidence="8" id="KW-0010">Activator</keyword>
<dbReference type="CTD" id="6945"/>
<feature type="coiled-coil region" evidence="17">
    <location>
        <begin position="118"/>
        <end position="152"/>
    </location>
</feature>
<comment type="function">
    <text evidence="11">Transcription regulator. Forms a sequence-specific DNA-binding protein complex with MAD1, MAD4, MNT, WBSCR14 and MLXIP which recognizes the core sequence 5'-CACGTG-3'. The TCFL4-MAD1, TCFL4-MAD4, TCFL4-WBSCR14 complexes are transcriptional repressors. Plays a role in transcriptional activation of glycolytic target genes. Involved in glucose-responsive gene regulation.</text>
</comment>
<organism evidence="20 21">
    <name type="scientific">Patiria miniata</name>
    <name type="common">Bat star</name>
    <name type="synonym">Asterina miniata</name>
    <dbReference type="NCBI Taxonomy" id="46514"/>
    <lineage>
        <taxon>Eukaryota</taxon>
        <taxon>Metazoa</taxon>
        <taxon>Echinodermata</taxon>
        <taxon>Eleutherozoa</taxon>
        <taxon>Asterozoa</taxon>
        <taxon>Asteroidea</taxon>
        <taxon>Valvatacea</taxon>
        <taxon>Valvatida</taxon>
        <taxon>Asterinidae</taxon>
        <taxon>Patiria</taxon>
    </lineage>
</organism>
<dbReference type="RefSeq" id="XP_038078118.1">
    <property type="nucleotide sequence ID" value="XM_038222190.1"/>
</dbReference>
<dbReference type="GO" id="GO:0045944">
    <property type="term" value="P:positive regulation of transcription by RNA polymerase II"/>
    <property type="evidence" value="ECO:0007669"/>
    <property type="project" value="UniProtKB-ARBA"/>
</dbReference>
<dbReference type="GO" id="GO:0005654">
    <property type="term" value="C:nucleoplasm"/>
    <property type="evidence" value="ECO:0007669"/>
    <property type="project" value="UniProtKB-ARBA"/>
</dbReference>
<feature type="compositionally biased region" description="Polar residues" evidence="18">
    <location>
        <begin position="26"/>
        <end position="38"/>
    </location>
</feature>
<evidence type="ECO:0000256" key="6">
    <source>
        <dbReference type="ARBA" id="ARBA00023015"/>
    </source>
</evidence>
<comment type="subcellular location">
    <subcellularLocation>
        <location evidence="2">Cytoplasm</location>
    </subcellularLocation>
    <subcellularLocation>
        <location evidence="1">Nucleus</location>
    </subcellularLocation>
</comment>
<reference evidence="20" key="1">
    <citation type="submission" date="2022-11" db="UniProtKB">
        <authorList>
            <consortium name="EnsemblMetazoa"/>
        </authorList>
    </citation>
    <scope>IDENTIFICATION</scope>
</reference>
<evidence type="ECO:0000313" key="21">
    <source>
        <dbReference type="Proteomes" id="UP000887568"/>
    </source>
</evidence>
<dbReference type="OrthoDB" id="5778525at2759"/>
<keyword evidence="3" id="KW-0963">Cytoplasm</keyword>
<dbReference type="SMART" id="SM00353">
    <property type="entry name" value="HLH"/>
    <property type="match status" value="1"/>
</dbReference>
<dbReference type="SUPFAM" id="SSF47459">
    <property type="entry name" value="HLH, helix-loop-helix DNA-binding domain"/>
    <property type="match status" value="1"/>
</dbReference>
<evidence type="ECO:0000313" key="20">
    <source>
        <dbReference type="EnsemblMetazoa" id="XP_038078118.1"/>
    </source>
</evidence>
<dbReference type="CDD" id="cd19687">
    <property type="entry name" value="bHLHzip_Mlx"/>
    <property type="match status" value="1"/>
</dbReference>
<evidence type="ECO:0000256" key="10">
    <source>
        <dbReference type="ARBA" id="ARBA00023242"/>
    </source>
</evidence>
<dbReference type="GO" id="GO:0000978">
    <property type="term" value="F:RNA polymerase II cis-regulatory region sequence-specific DNA binding"/>
    <property type="evidence" value="ECO:0007669"/>
    <property type="project" value="TreeGrafter"/>
</dbReference>
<feature type="region of interest" description="Disordered" evidence="18">
    <location>
        <begin position="1"/>
        <end position="76"/>
    </location>
</feature>
<dbReference type="Pfam" id="PF00010">
    <property type="entry name" value="HLH"/>
    <property type="match status" value="1"/>
</dbReference>
<dbReference type="Proteomes" id="UP000887568">
    <property type="component" value="Unplaced"/>
</dbReference>
<evidence type="ECO:0000256" key="1">
    <source>
        <dbReference type="ARBA" id="ARBA00004123"/>
    </source>
</evidence>
<dbReference type="InterPro" id="IPR052207">
    <property type="entry name" value="Max-like/E-box_TFs"/>
</dbReference>
<dbReference type="PANTHER" id="PTHR15741">
    <property type="entry name" value="BASIC HELIX-LOOP-HELIX ZIP TRANSCRIPTION FACTOR"/>
    <property type="match status" value="1"/>
</dbReference>
<keyword evidence="7" id="KW-0238">DNA-binding</keyword>
<keyword evidence="21" id="KW-1185">Reference proteome</keyword>
<dbReference type="InterPro" id="IPR011598">
    <property type="entry name" value="bHLH_dom"/>
</dbReference>
<keyword evidence="10" id="KW-0539">Nucleus</keyword>
<evidence type="ECO:0000256" key="9">
    <source>
        <dbReference type="ARBA" id="ARBA00023163"/>
    </source>
</evidence>
<dbReference type="GO" id="GO:0140297">
    <property type="term" value="F:DNA-binding transcription factor binding"/>
    <property type="evidence" value="ECO:0007669"/>
    <property type="project" value="UniProtKB-ARBA"/>
</dbReference>
<evidence type="ECO:0000256" key="7">
    <source>
        <dbReference type="ARBA" id="ARBA00023125"/>
    </source>
</evidence>
<comment type="subunit">
    <text evidence="12">Efficient DNA binding requires dimerization with another bHLH protein. Binds DNA as a heterodimer with MAD1, MAD4, MNT, WBSCR14 and MLXIP. Can also bind DNA as a homodimer.</text>
</comment>
<sequence length="233" mass="26508">MSATDSSFADSSFDQSMQDDDLPLSGPTSRQNSASSLPGLNDGGLQLTDDDDDTSDAFRNYKDRRRNAHTAAEQKRRDAIKKGYEELQMIVPTCQQVDSVGSQKLSKATILQRSIDYIQYLVQQKKKQEQEVENLRKEVMALKIMKSNYEQIVKAHQNTPGQGQNQVSDQVKFNVFRAIMDSQFQSFNESISVASFAELSACVFSWLEEYCKPQTLRELVFNVLRKLHQNQAF</sequence>
<evidence type="ECO:0000256" key="2">
    <source>
        <dbReference type="ARBA" id="ARBA00004496"/>
    </source>
</evidence>
<dbReference type="GeneID" id="119745665"/>
<dbReference type="AlphaFoldDB" id="A0A914BPB4"/>
<keyword evidence="5" id="KW-0597">Phosphoprotein</keyword>
<keyword evidence="4" id="KW-0678">Repressor</keyword>
<dbReference type="PANTHER" id="PTHR15741:SF25">
    <property type="entry name" value="MAX-LIKE PROTEIN X"/>
    <property type="match status" value="1"/>
</dbReference>
<keyword evidence="17" id="KW-0175">Coiled coil</keyword>
<feature type="domain" description="BHLH" evidence="19">
    <location>
        <begin position="64"/>
        <end position="121"/>
    </location>
</feature>
<evidence type="ECO:0000256" key="13">
    <source>
        <dbReference type="ARBA" id="ARBA00071251"/>
    </source>
</evidence>
<evidence type="ECO:0000256" key="12">
    <source>
        <dbReference type="ARBA" id="ARBA00065416"/>
    </source>
</evidence>
<evidence type="ECO:0000256" key="15">
    <source>
        <dbReference type="ARBA" id="ARBA00079081"/>
    </source>
</evidence>
<name>A0A914BPB4_PATMI</name>
<dbReference type="OMA" id="TSAMGCK"/>
<dbReference type="FunFam" id="4.10.280.10:FF:000037">
    <property type="entry name" value="max-like protein X isoform X2"/>
    <property type="match status" value="1"/>
</dbReference>
<feature type="compositionally biased region" description="Low complexity" evidence="18">
    <location>
        <begin position="1"/>
        <end position="16"/>
    </location>
</feature>
<evidence type="ECO:0000256" key="14">
    <source>
        <dbReference type="ARBA" id="ARBA00076041"/>
    </source>
</evidence>
<dbReference type="Gene3D" id="4.10.280.10">
    <property type="entry name" value="Helix-loop-helix DNA-binding domain"/>
    <property type="match status" value="1"/>
</dbReference>
<dbReference type="EnsemblMetazoa" id="XM_038222190.1">
    <property type="protein sequence ID" value="XP_038078118.1"/>
    <property type="gene ID" value="LOC119745665"/>
</dbReference>
<keyword evidence="9" id="KW-0804">Transcription</keyword>
<evidence type="ECO:0000259" key="19">
    <source>
        <dbReference type="PROSITE" id="PS50888"/>
    </source>
</evidence>